<evidence type="ECO:0000256" key="2">
    <source>
        <dbReference type="ARBA" id="ARBA00022598"/>
    </source>
</evidence>
<evidence type="ECO:0000256" key="9">
    <source>
        <dbReference type="PIRSR" id="PIRSR601233-1"/>
    </source>
</evidence>
<dbReference type="PANTHER" id="PTHR43749:SF2">
    <property type="entry name" value="RNA-SPLICING LIGASE RTCB"/>
    <property type="match status" value="1"/>
</dbReference>
<feature type="binding site" evidence="11">
    <location>
        <position position="250"/>
    </location>
    <ligand>
        <name>Mn(2+)</name>
        <dbReference type="ChEBI" id="CHEBI:29035"/>
        <label>2</label>
    </ligand>
</feature>
<organism evidence="12 13">
    <name type="scientific">Savagea serpentis</name>
    <dbReference type="NCBI Taxonomy" id="2785297"/>
    <lineage>
        <taxon>Bacteria</taxon>
        <taxon>Bacillati</taxon>
        <taxon>Bacillota</taxon>
        <taxon>Bacilli</taxon>
        <taxon>Bacillales</taxon>
        <taxon>Caryophanaceae</taxon>
        <taxon>Savagea</taxon>
    </lineage>
</organism>
<feature type="binding site" evidence="10">
    <location>
        <begin position="250"/>
        <end position="251"/>
    </location>
    <ligand>
        <name>GMP</name>
        <dbReference type="ChEBI" id="CHEBI:58115"/>
    </ligand>
</feature>
<feature type="active site" description="GMP-histidine intermediate" evidence="9">
    <location>
        <position position="309"/>
    </location>
</feature>
<dbReference type="GO" id="GO:0005525">
    <property type="term" value="F:GTP binding"/>
    <property type="evidence" value="ECO:0007669"/>
    <property type="project" value="UniProtKB-KW"/>
</dbReference>
<keyword evidence="4 10" id="KW-0547">Nucleotide-binding</keyword>
<accession>A0A8J7GB69</accession>
<feature type="binding site" evidence="11">
    <location>
        <position position="163"/>
    </location>
    <ligand>
        <name>Mn(2+)</name>
        <dbReference type="ChEBI" id="CHEBI:29035"/>
        <label>2</label>
    </ligand>
</feature>
<dbReference type="GO" id="GO:0003909">
    <property type="term" value="F:DNA ligase activity"/>
    <property type="evidence" value="ECO:0007669"/>
    <property type="project" value="TreeGrafter"/>
</dbReference>
<feature type="binding site" evidence="10">
    <location>
        <begin position="309"/>
        <end position="312"/>
    </location>
    <ligand>
        <name>GMP</name>
        <dbReference type="ChEBI" id="CHEBI:58115"/>
    </ligand>
</feature>
<dbReference type="InterPro" id="IPR001233">
    <property type="entry name" value="RtcB"/>
</dbReference>
<keyword evidence="2" id="KW-0436">Ligase</keyword>
<dbReference type="GO" id="GO:0006396">
    <property type="term" value="P:RNA processing"/>
    <property type="evidence" value="ECO:0007669"/>
    <property type="project" value="InterPro"/>
</dbReference>
<dbReference type="AlphaFoldDB" id="A0A8J7GB69"/>
<comment type="catalytic activity">
    <reaction evidence="8">
        <text>a 3'-end 3'-phospho-ribonucleotide-RNA + a 5'-end dephospho-ribonucleoside-RNA + GTP = a ribonucleotidyl-ribonucleotide-RNA + GMP + diphosphate</text>
        <dbReference type="Rhea" id="RHEA:68076"/>
        <dbReference type="Rhea" id="RHEA-COMP:10463"/>
        <dbReference type="Rhea" id="RHEA-COMP:13936"/>
        <dbReference type="Rhea" id="RHEA-COMP:17355"/>
        <dbReference type="ChEBI" id="CHEBI:33019"/>
        <dbReference type="ChEBI" id="CHEBI:37565"/>
        <dbReference type="ChEBI" id="CHEBI:58115"/>
        <dbReference type="ChEBI" id="CHEBI:83062"/>
        <dbReference type="ChEBI" id="CHEBI:138284"/>
        <dbReference type="ChEBI" id="CHEBI:173118"/>
        <dbReference type="EC" id="6.5.1.8"/>
    </reaction>
</comment>
<dbReference type="RefSeq" id="WP_194561734.1">
    <property type="nucleotide sequence ID" value="NZ_JADKPV010000001.1"/>
</dbReference>
<feature type="binding site" evidence="10">
    <location>
        <begin position="282"/>
        <end position="285"/>
    </location>
    <ligand>
        <name>GMP</name>
        <dbReference type="ChEBI" id="CHEBI:58115"/>
    </ligand>
</feature>
<keyword evidence="3 11" id="KW-0479">Metal-binding</keyword>
<evidence type="ECO:0000256" key="4">
    <source>
        <dbReference type="ARBA" id="ARBA00022741"/>
    </source>
</evidence>
<evidence type="ECO:0000256" key="10">
    <source>
        <dbReference type="PIRSR" id="PIRSR601233-2"/>
    </source>
</evidence>
<keyword evidence="6 10" id="KW-0342">GTP-binding</keyword>
<gene>
    <name evidence="12" type="ORF">IRY55_02825</name>
</gene>
<dbReference type="SUPFAM" id="SSF103365">
    <property type="entry name" value="Hypothetical protein PH1602"/>
    <property type="match status" value="1"/>
</dbReference>
<feature type="binding site" evidence="11">
    <location>
        <position position="145"/>
    </location>
    <ligand>
        <name>Mn(2+)</name>
        <dbReference type="ChEBI" id="CHEBI:29035"/>
        <label>1</label>
    </ligand>
</feature>
<dbReference type="Proteomes" id="UP000622653">
    <property type="component" value="Unassembled WGS sequence"/>
</dbReference>
<dbReference type="GO" id="GO:0042245">
    <property type="term" value="P:RNA repair"/>
    <property type="evidence" value="ECO:0007669"/>
    <property type="project" value="UniProtKB-KW"/>
</dbReference>
<comment type="caution">
    <text evidence="12">The sequence shown here is derived from an EMBL/GenBank/DDBJ whole genome shotgun (WGS) entry which is preliminary data.</text>
</comment>
<keyword evidence="13" id="KW-1185">Reference proteome</keyword>
<evidence type="ECO:0000256" key="8">
    <source>
        <dbReference type="ARBA" id="ARBA00047746"/>
    </source>
</evidence>
<name>A0A8J7GB69_9BACL</name>
<feature type="binding site" evidence="10">
    <location>
        <position position="289"/>
    </location>
    <ligand>
        <name>GMP</name>
        <dbReference type="ChEBI" id="CHEBI:58115"/>
    </ligand>
</feature>
<evidence type="ECO:0000256" key="5">
    <source>
        <dbReference type="ARBA" id="ARBA00022800"/>
    </source>
</evidence>
<dbReference type="EC" id="6.5.1.8" evidence="1"/>
<protein>
    <recommendedName>
        <fullName evidence="1">3'-phosphate/5'-hydroxy nucleic acid ligase</fullName>
        <ecNumber evidence="1">6.5.1.8</ecNumber>
    </recommendedName>
</protein>
<keyword evidence="5" id="KW-0692">RNA repair</keyword>
<comment type="cofactor">
    <cofactor evidence="11">
        <name>Mn(2+)</name>
        <dbReference type="ChEBI" id="CHEBI:29035"/>
    </cofactor>
    <text evidence="11">Binds 2 manganese ions per subunit.</text>
</comment>
<dbReference type="Pfam" id="PF01139">
    <property type="entry name" value="RtcB"/>
    <property type="match status" value="1"/>
</dbReference>
<evidence type="ECO:0000256" key="1">
    <source>
        <dbReference type="ARBA" id="ARBA00012726"/>
    </source>
</evidence>
<sequence>MKTKVFGQHEEGTLRQFQNCLQTGRVGGGVLCADGHYGYSQPVGGVIAYEEQVAPSGVGYDIACGNKAVRTNLKYEDIREDLPNIMDAVASRISFGIGRKNKERVDHALFEDDGWYVYRQFGQQEHDILKKLAYEQLGTVGAGNHFVDIFVEEATGDVWVANHFGSRGFGHKTASGFLNVATGRQFLDRAPGESMEQLPTLLSLEEELGQLYMEAMRLAGIYAYAGRDVVMNEVLDILGAETTFEVHNHHNYAWKEQHDGREYIVVRKGATPSAPGQLGFIGGSMGDQSVIVRGKDNEANREAWYSTVHGAGRIMSRTEAAGKMNWKTKKRRGGKVTERMMQDAIREAGVELRGGGTDESPFVYRKLASVLAEHDETLDILHTLRPIGVAMAGANEFDPYKD</sequence>
<evidence type="ECO:0000313" key="13">
    <source>
        <dbReference type="Proteomes" id="UP000622653"/>
    </source>
</evidence>
<evidence type="ECO:0000256" key="7">
    <source>
        <dbReference type="ARBA" id="ARBA00023211"/>
    </source>
</evidence>
<evidence type="ECO:0000313" key="12">
    <source>
        <dbReference type="EMBL" id="MBF4500286.1"/>
    </source>
</evidence>
<dbReference type="GO" id="GO:0006281">
    <property type="term" value="P:DNA repair"/>
    <property type="evidence" value="ECO:0007669"/>
    <property type="project" value="TreeGrafter"/>
</dbReference>
<dbReference type="GO" id="GO:0170057">
    <property type="term" value="F:RNA ligase (GTP) activity"/>
    <property type="evidence" value="ECO:0007669"/>
    <property type="project" value="UniProtKB-EC"/>
</dbReference>
<dbReference type="Gene3D" id="3.90.1860.10">
    <property type="entry name" value="tRNA-splicing ligase RtcB"/>
    <property type="match status" value="1"/>
</dbReference>
<dbReference type="GO" id="GO:0030145">
    <property type="term" value="F:manganese ion binding"/>
    <property type="evidence" value="ECO:0007669"/>
    <property type="project" value="TreeGrafter"/>
</dbReference>
<feature type="binding site" evidence="11">
    <location>
        <position position="61"/>
    </location>
    <ligand>
        <name>Mn(2+)</name>
        <dbReference type="ChEBI" id="CHEBI:29035"/>
        <label>1</label>
    </ligand>
</feature>
<proteinExistence type="predicted"/>
<reference evidence="12" key="1">
    <citation type="submission" date="2020-11" db="EMBL/GenBank/DDBJ databases">
        <title>Multidrug resistant novel bacterium Savagea serpentis sp. nov., isolated from the scats of a vine snake (Ahaetulla nasuta).</title>
        <authorList>
            <person name="Venkata Ramana V."/>
            <person name="Vikas Patil S."/>
            <person name="Yogita Lugani V."/>
        </authorList>
    </citation>
    <scope>NUCLEOTIDE SEQUENCE</scope>
    <source>
        <strain evidence="12">SN6</strain>
    </source>
</reference>
<evidence type="ECO:0000256" key="6">
    <source>
        <dbReference type="ARBA" id="ARBA00023134"/>
    </source>
</evidence>
<keyword evidence="7 11" id="KW-0464">Manganese</keyword>
<dbReference type="PANTHER" id="PTHR43749">
    <property type="entry name" value="RNA-SPLICING LIGASE RTCB"/>
    <property type="match status" value="1"/>
</dbReference>
<evidence type="ECO:0000256" key="3">
    <source>
        <dbReference type="ARBA" id="ARBA00022723"/>
    </source>
</evidence>
<evidence type="ECO:0000256" key="11">
    <source>
        <dbReference type="PIRSR" id="PIRSR601233-3"/>
    </source>
</evidence>
<dbReference type="InterPro" id="IPR036025">
    <property type="entry name" value="RtcB-like_sf"/>
</dbReference>
<dbReference type="InterPro" id="IPR052915">
    <property type="entry name" value="RtcB-like"/>
</dbReference>
<dbReference type="EMBL" id="JADKPV010000001">
    <property type="protein sequence ID" value="MBF4500286.1"/>
    <property type="molecule type" value="Genomic_DNA"/>
</dbReference>